<organism evidence="1 2">
    <name type="scientific">Paramaledivibacter caminithermalis (strain DSM 15212 / CIP 107654 / DViRD3)</name>
    <name type="common">Clostridium caminithermale</name>
    <dbReference type="NCBI Taxonomy" id="1121301"/>
    <lineage>
        <taxon>Bacteria</taxon>
        <taxon>Bacillati</taxon>
        <taxon>Bacillota</taxon>
        <taxon>Clostridia</taxon>
        <taxon>Peptostreptococcales</taxon>
        <taxon>Caminicellaceae</taxon>
        <taxon>Paramaledivibacter</taxon>
    </lineage>
</organism>
<accession>A0A1M6NAJ9</accession>
<dbReference type="AlphaFoldDB" id="A0A1M6NAJ9"/>
<name>A0A1M6NAJ9_PARC5</name>
<evidence type="ECO:0000313" key="2">
    <source>
        <dbReference type="Proteomes" id="UP000184465"/>
    </source>
</evidence>
<dbReference type="EMBL" id="FRAG01000016">
    <property type="protein sequence ID" value="SHJ92715.1"/>
    <property type="molecule type" value="Genomic_DNA"/>
</dbReference>
<dbReference type="RefSeq" id="WP_073148773.1">
    <property type="nucleotide sequence ID" value="NZ_FRAG01000016.1"/>
</dbReference>
<gene>
    <name evidence="1" type="ORF">SAMN02745912_01634</name>
</gene>
<sequence length="142" mass="17394">MANIITTNLKICGTKEDMIEFIQKSKINYERCNYIDLEFYNRLTKKNYTKEFLYIEEQYEDRWKLDYGRFVNISKKNPQLYFSIESICENWGEPIHNIDLKEGKELYYEATYWVPSENIQFKGRTKPFIDVIWEHEKYLRVV</sequence>
<protein>
    <submittedName>
        <fullName evidence="1">Uncharacterized protein</fullName>
    </submittedName>
</protein>
<proteinExistence type="predicted"/>
<reference evidence="1 2" key="1">
    <citation type="submission" date="2016-11" db="EMBL/GenBank/DDBJ databases">
        <authorList>
            <person name="Jaros S."/>
            <person name="Januszkiewicz K."/>
            <person name="Wedrychowicz H."/>
        </authorList>
    </citation>
    <scope>NUCLEOTIDE SEQUENCE [LARGE SCALE GENOMIC DNA]</scope>
    <source>
        <strain evidence="1 2">DSM 15212</strain>
    </source>
</reference>
<keyword evidence="2" id="KW-1185">Reference proteome</keyword>
<dbReference type="Proteomes" id="UP000184465">
    <property type="component" value="Unassembled WGS sequence"/>
</dbReference>
<evidence type="ECO:0000313" key="1">
    <source>
        <dbReference type="EMBL" id="SHJ92715.1"/>
    </source>
</evidence>